<evidence type="ECO:0000256" key="1">
    <source>
        <dbReference type="SAM" id="MobiDB-lite"/>
    </source>
</evidence>
<organism evidence="2 3">
    <name type="scientific">Araneus ventricosus</name>
    <name type="common">Orbweaver spider</name>
    <name type="synonym">Epeira ventricosa</name>
    <dbReference type="NCBI Taxonomy" id="182803"/>
    <lineage>
        <taxon>Eukaryota</taxon>
        <taxon>Metazoa</taxon>
        <taxon>Ecdysozoa</taxon>
        <taxon>Arthropoda</taxon>
        <taxon>Chelicerata</taxon>
        <taxon>Arachnida</taxon>
        <taxon>Araneae</taxon>
        <taxon>Araneomorphae</taxon>
        <taxon>Entelegynae</taxon>
        <taxon>Araneoidea</taxon>
        <taxon>Araneidae</taxon>
        <taxon>Araneus</taxon>
    </lineage>
</organism>
<keyword evidence="3" id="KW-1185">Reference proteome</keyword>
<sequence>MGGEPYGGEGKQQANSSVTTMISSSEVTAQPRDDQRRAYGVALCFAMRSCGGELVVGGEDNSKATIFCHNKRKAKSTGKLLHRTL</sequence>
<evidence type="ECO:0000313" key="2">
    <source>
        <dbReference type="EMBL" id="GBM19439.1"/>
    </source>
</evidence>
<accession>A0A4Y2DTK5</accession>
<feature type="region of interest" description="Disordered" evidence="1">
    <location>
        <begin position="1"/>
        <end position="34"/>
    </location>
</feature>
<protein>
    <submittedName>
        <fullName evidence="2">Uncharacterized protein</fullName>
    </submittedName>
</protein>
<dbReference type="AlphaFoldDB" id="A0A4Y2DTK5"/>
<dbReference type="EMBL" id="BGPR01000424">
    <property type="protein sequence ID" value="GBM19439.1"/>
    <property type="molecule type" value="Genomic_DNA"/>
</dbReference>
<feature type="compositionally biased region" description="Polar residues" evidence="1">
    <location>
        <begin position="12"/>
        <end position="28"/>
    </location>
</feature>
<dbReference type="Proteomes" id="UP000499080">
    <property type="component" value="Unassembled WGS sequence"/>
</dbReference>
<name>A0A4Y2DTK5_ARAVE</name>
<proteinExistence type="predicted"/>
<feature type="compositionally biased region" description="Gly residues" evidence="1">
    <location>
        <begin position="1"/>
        <end position="10"/>
    </location>
</feature>
<evidence type="ECO:0000313" key="3">
    <source>
        <dbReference type="Proteomes" id="UP000499080"/>
    </source>
</evidence>
<comment type="caution">
    <text evidence="2">The sequence shown here is derived from an EMBL/GenBank/DDBJ whole genome shotgun (WGS) entry which is preliminary data.</text>
</comment>
<reference evidence="2 3" key="1">
    <citation type="journal article" date="2019" name="Sci. Rep.">
        <title>Orb-weaving spider Araneus ventricosus genome elucidates the spidroin gene catalogue.</title>
        <authorList>
            <person name="Kono N."/>
            <person name="Nakamura H."/>
            <person name="Ohtoshi R."/>
            <person name="Moran D.A.P."/>
            <person name="Shinohara A."/>
            <person name="Yoshida Y."/>
            <person name="Fujiwara M."/>
            <person name="Mori M."/>
            <person name="Tomita M."/>
            <person name="Arakawa K."/>
        </authorList>
    </citation>
    <scope>NUCLEOTIDE SEQUENCE [LARGE SCALE GENOMIC DNA]</scope>
</reference>
<gene>
    <name evidence="2" type="ORF">AVEN_259347_1</name>
</gene>